<protein>
    <submittedName>
        <fullName evidence="1">Uncharacterized protein</fullName>
    </submittedName>
</protein>
<dbReference type="InterPro" id="IPR037165">
    <property type="entry name" value="AldOxase/xan_DH_Mopterin-bd_sf"/>
</dbReference>
<reference evidence="1 2" key="1">
    <citation type="submission" date="2022-10" db="EMBL/GenBank/DDBJ databases">
        <title>The complete genomes of actinobacterial strains from the NBC collection.</title>
        <authorList>
            <person name="Joergensen T.S."/>
            <person name="Alvarez Arevalo M."/>
            <person name="Sterndorff E.B."/>
            <person name="Faurdal D."/>
            <person name="Vuksanovic O."/>
            <person name="Mourched A.-S."/>
            <person name="Charusanti P."/>
            <person name="Shaw S."/>
            <person name="Blin K."/>
            <person name="Weber T."/>
        </authorList>
    </citation>
    <scope>NUCLEOTIDE SEQUENCE [LARGE SCALE GENOMIC DNA]</scope>
    <source>
        <strain evidence="1 2">NBC 01769</strain>
    </source>
</reference>
<accession>A0ABZ1GDS9</accession>
<evidence type="ECO:0000313" key="2">
    <source>
        <dbReference type="Proteomes" id="UP001330827"/>
    </source>
</evidence>
<dbReference type="Proteomes" id="UP001330827">
    <property type="component" value="Chromosome"/>
</dbReference>
<name>A0ABZ1GDS9_9ACTN</name>
<proteinExistence type="predicted"/>
<dbReference type="SUPFAM" id="SSF56003">
    <property type="entry name" value="Molybdenum cofactor-binding domain"/>
    <property type="match status" value="1"/>
</dbReference>
<dbReference type="EMBL" id="CP109114">
    <property type="protein sequence ID" value="WSC17428.1"/>
    <property type="molecule type" value="Genomic_DNA"/>
</dbReference>
<keyword evidence="2" id="KW-1185">Reference proteome</keyword>
<dbReference type="Gene3D" id="3.30.365.10">
    <property type="entry name" value="Aldehyde oxidase/xanthine dehydrogenase, molybdopterin binding domain"/>
    <property type="match status" value="1"/>
</dbReference>
<dbReference type="RefSeq" id="WP_326596977.1">
    <property type="nucleotide sequence ID" value="NZ_CP109114.1"/>
</dbReference>
<sequence length="44" mass="4323">MAAGEIGIVGAAAALADAVRRATGAGPHTLPLTRTDCCRTCPEG</sequence>
<organism evidence="1 2">
    <name type="scientific">Streptomyces brevispora</name>
    <dbReference type="NCBI Taxonomy" id="887462"/>
    <lineage>
        <taxon>Bacteria</taxon>
        <taxon>Bacillati</taxon>
        <taxon>Actinomycetota</taxon>
        <taxon>Actinomycetes</taxon>
        <taxon>Kitasatosporales</taxon>
        <taxon>Streptomycetaceae</taxon>
        <taxon>Streptomyces</taxon>
    </lineage>
</organism>
<evidence type="ECO:0000313" key="1">
    <source>
        <dbReference type="EMBL" id="WSC17428.1"/>
    </source>
</evidence>
<gene>
    <name evidence="1" type="ORF">OIE64_34525</name>
</gene>